<dbReference type="InterPro" id="IPR027417">
    <property type="entry name" value="P-loop_NTPase"/>
</dbReference>
<name>A0A1E5VY43_9POAL</name>
<evidence type="ECO:0000256" key="7">
    <source>
        <dbReference type="SAM" id="MobiDB-lite"/>
    </source>
</evidence>
<dbReference type="InterPro" id="IPR002182">
    <property type="entry name" value="NB-ARC"/>
</dbReference>
<dbReference type="PANTHER" id="PTHR23155">
    <property type="entry name" value="DISEASE RESISTANCE PROTEIN RP"/>
    <property type="match status" value="1"/>
</dbReference>
<dbReference type="Pfam" id="PF00931">
    <property type="entry name" value="NB-ARC"/>
    <property type="match status" value="1"/>
</dbReference>
<keyword evidence="13" id="KW-1185">Reference proteome</keyword>
<feature type="domain" description="NB-ARC" evidence="8">
    <location>
        <begin position="170"/>
        <end position="360"/>
    </location>
</feature>
<evidence type="ECO:0000313" key="13">
    <source>
        <dbReference type="Proteomes" id="UP000095767"/>
    </source>
</evidence>
<keyword evidence="3" id="KW-0677">Repeat</keyword>
<dbReference type="PRINTS" id="PR00364">
    <property type="entry name" value="DISEASERSIST"/>
</dbReference>
<keyword evidence="2" id="KW-0433">Leucine-rich repeat</keyword>
<feature type="compositionally biased region" description="Basic and acidic residues" evidence="7">
    <location>
        <begin position="936"/>
        <end position="946"/>
    </location>
</feature>
<dbReference type="GO" id="GO:0043531">
    <property type="term" value="F:ADP binding"/>
    <property type="evidence" value="ECO:0007669"/>
    <property type="project" value="InterPro"/>
</dbReference>
<dbReference type="Gene3D" id="1.10.8.430">
    <property type="entry name" value="Helical domain of apoptotic protease-activating factors"/>
    <property type="match status" value="1"/>
</dbReference>
<evidence type="ECO:0000256" key="3">
    <source>
        <dbReference type="ARBA" id="ARBA00022737"/>
    </source>
</evidence>
<dbReference type="Proteomes" id="UP000095767">
    <property type="component" value="Unassembled WGS sequence"/>
</dbReference>
<dbReference type="InterPro" id="IPR042197">
    <property type="entry name" value="Apaf_helical"/>
</dbReference>
<evidence type="ECO:0000313" key="12">
    <source>
        <dbReference type="EMBL" id="OEL30039.1"/>
    </source>
</evidence>
<dbReference type="Gene3D" id="1.20.5.4130">
    <property type="match status" value="1"/>
</dbReference>
<evidence type="ECO:0000259" key="11">
    <source>
        <dbReference type="Pfam" id="PF23598"/>
    </source>
</evidence>
<gene>
    <name evidence="12" type="ORF">BAE44_0008942</name>
</gene>
<reference evidence="12 13" key="1">
    <citation type="submission" date="2016-09" db="EMBL/GenBank/DDBJ databases">
        <title>The draft genome of Dichanthelium oligosanthes: A C3 panicoid grass species.</title>
        <authorList>
            <person name="Studer A.J."/>
            <person name="Schnable J.C."/>
            <person name="Brutnell T.P."/>
        </authorList>
    </citation>
    <scope>NUCLEOTIDE SEQUENCE [LARGE SCALE GENOMIC DNA]</scope>
    <source>
        <strain evidence="13">cv. Kellogg 1175</strain>
        <tissue evidence="12">Leaf</tissue>
    </source>
</reference>
<protein>
    <submittedName>
        <fullName evidence="12">Disease resistance protein RPM1</fullName>
    </submittedName>
</protein>
<feature type="region of interest" description="Disordered" evidence="7">
    <location>
        <begin position="936"/>
        <end position="968"/>
    </location>
</feature>
<evidence type="ECO:0000256" key="4">
    <source>
        <dbReference type="ARBA" id="ARBA00022741"/>
    </source>
</evidence>
<dbReference type="Pfam" id="PF23559">
    <property type="entry name" value="WHD_DRP"/>
    <property type="match status" value="1"/>
</dbReference>
<dbReference type="STRING" id="888268.A0A1E5VY43"/>
<dbReference type="GO" id="GO:0009626">
    <property type="term" value="P:plant-type hypersensitive response"/>
    <property type="evidence" value="ECO:0007669"/>
    <property type="project" value="UniProtKB-ARBA"/>
</dbReference>
<evidence type="ECO:0000259" key="8">
    <source>
        <dbReference type="Pfam" id="PF00931"/>
    </source>
</evidence>
<dbReference type="InterPro" id="IPR032675">
    <property type="entry name" value="LRR_dom_sf"/>
</dbReference>
<dbReference type="GO" id="GO:0002758">
    <property type="term" value="P:innate immune response-activating signaling pathway"/>
    <property type="evidence" value="ECO:0007669"/>
    <property type="project" value="UniProtKB-ARBA"/>
</dbReference>
<dbReference type="InterPro" id="IPR058922">
    <property type="entry name" value="WHD_DRP"/>
</dbReference>
<dbReference type="EMBL" id="LWDX02026384">
    <property type="protein sequence ID" value="OEL30039.1"/>
    <property type="molecule type" value="Genomic_DNA"/>
</dbReference>
<dbReference type="FunFam" id="1.10.10.10:FF:000322">
    <property type="entry name" value="Probable disease resistance protein At1g63360"/>
    <property type="match status" value="1"/>
</dbReference>
<feature type="compositionally biased region" description="Acidic residues" evidence="7">
    <location>
        <begin position="947"/>
        <end position="961"/>
    </location>
</feature>
<sequence length="968" mass="110083">MVGVTASALMGVMNPLLGKLSGLLEKEYNNLKGDSRKIAFLRDELSSMSAALDMVSEQDEANLQIRDWMSQLRELAYDVEDFIEIFMHHLGNDETCDGFINKIINKINTLKARRHISNQANELKERVLEVNDRRKRYKFDLSASCTKTEAIDPRLSALFEEGERLVGIDSQVEIISKWLIDDMDLHPHRTVVSIVGFGGLGKTTLANQVFQKIKRKFSCTGFVSVSRSPNVNKILNDAFLQVLKSSSNTSADQHVDIARIYEELGSGALEYPQLVNMIRDYLQSRRYFVVIDDIWSKQAWKDIQCAFSQDRNASRIITTTRIEDVAKACSFPYNDYVYHMKPLDSNDSKRLFLKRTFSHEDNCPSELKDITDDILRKCDGLPLAIVNIASLLATKETSKQEWERVKNSLCSALEQDGELEVVKKILFFSYYDLPHYLKICLLDLSIFPEDYAIDRLRLIRRWMAEGFIIEQRGQCLEDTGENYISELINRNMIQPVNTDYSGRPKACRVHDIMLDLIISLSTKENFVTIMDDQKLTPSAHKMRRISIQGNSEERKLWQGNSDLSHVRSLSVFGDAKKILPLRDFQVLRVLDLNDFSNLVDGDIGDIGSLIHLRYSSIKNVSKMPSQIGKLRLLQTLDLAWTNVKELPGTLVQLRQLVHLMLPRDVKLPDGISNLVCLEEISNFSVANNSAELLLEIGNLTKLKVLGVDWFSDGRFCDDEIFKTNLVSSLCKLGERALRSLGIWCWKPKCSLDFLVDLWSVPRQLQTFGAFPFGLDPCFSTLPKFTSPRSELRRLEFWVERLTAEDMQMIEGLPALLYLDLRTTRYMQETLTISGSGFQHLKEFECHVLMDWLGLKFEAGAVPRIEKLFFGFPVHDTISAHGVGFDFGISHLSSLKCLQVDIKCEGATAREVEAVEAAIKNAASLLPNLPIPEIKRLMEDQMVKKDEQSEDTSGDAEQDAEQPDSSCAR</sequence>
<evidence type="ECO:0000256" key="1">
    <source>
        <dbReference type="ARBA" id="ARBA00008894"/>
    </source>
</evidence>
<keyword evidence="6" id="KW-0175">Coiled coil</keyword>
<dbReference type="Gene3D" id="1.10.10.10">
    <property type="entry name" value="Winged helix-like DNA-binding domain superfamily/Winged helix DNA-binding domain"/>
    <property type="match status" value="1"/>
</dbReference>
<dbReference type="InterPro" id="IPR038005">
    <property type="entry name" value="RX-like_CC"/>
</dbReference>
<dbReference type="SUPFAM" id="SSF52540">
    <property type="entry name" value="P-loop containing nucleoside triphosphate hydrolases"/>
    <property type="match status" value="1"/>
</dbReference>
<dbReference type="Pfam" id="PF23598">
    <property type="entry name" value="LRR_14"/>
    <property type="match status" value="1"/>
</dbReference>
<dbReference type="OrthoDB" id="694921at2759"/>
<dbReference type="SUPFAM" id="SSF52058">
    <property type="entry name" value="L domain-like"/>
    <property type="match status" value="1"/>
</dbReference>
<comment type="caution">
    <text evidence="12">The sequence shown here is derived from an EMBL/GenBank/DDBJ whole genome shotgun (WGS) entry which is preliminary data.</text>
</comment>
<feature type="domain" description="Disease resistance N-terminal" evidence="9">
    <location>
        <begin position="12"/>
        <end position="95"/>
    </location>
</feature>
<dbReference type="CDD" id="cd14798">
    <property type="entry name" value="RX-CC_like"/>
    <property type="match status" value="1"/>
</dbReference>
<evidence type="ECO:0000259" key="10">
    <source>
        <dbReference type="Pfam" id="PF23559"/>
    </source>
</evidence>
<feature type="domain" description="Disease resistance R13L4/SHOC-2-like LRR" evidence="11">
    <location>
        <begin position="565"/>
        <end position="929"/>
    </location>
</feature>
<accession>A0A1E5VY43</accession>
<feature type="domain" description="Disease resistance protein winged helix" evidence="10">
    <location>
        <begin position="446"/>
        <end position="517"/>
    </location>
</feature>
<organism evidence="12 13">
    <name type="scientific">Dichanthelium oligosanthes</name>
    <dbReference type="NCBI Taxonomy" id="888268"/>
    <lineage>
        <taxon>Eukaryota</taxon>
        <taxon>Viridiplantae</taxon>
        <taxon>Streptophyta</taxon>
        <taxon>Embryophyta</taxon>
        <taxon>Tracheophyta</taxon>
        <taxon>Spermatophyta</taxon>
        <taxon>Magnoliopsida</taxon>
        <taxon>Liliopsida</taxon>
        <taxon>Poales</taxon>
        <taxon>Poaceae</taxon>
        <taxon>PACMAD clade</taxon>
        <taxon>Panicoideae</taxon>
        <taxon>Panicodae</taxon>
        <taxon>Paniceae</taxon>
        <taxon>Dichantheliinae</taxon>
        <taxon>Dichanthelium</taxon>
    </lineage>
</organism>
<dbReference type="Gene3D" id="3.80.10.10">
    <property type="entry name" value="Ribonuclease Inhibitor"/>
    <property type="match status" value="1"/>
</dbReference>
<dbReference type="PANTHER" id="PTHR23155:SF1167">
    <property type="entry name" value="OS08G0412100 PROTEIN"/>
    <property type="match status" value="1"/>
</dbReference>
<proteinExistence type="inferred from homology"/>
<dbReference type="InterPro" id="IPR036388">
    <property type="entry name" value="WH-like_DNA-bd_sf"/>
</dbReference>
<evidence type="ECO:0000256" key="5">
    <source>
        <dbReference type="ARBA" id="ARBA00022821"/>
    </source>
</evidence>
<dbReference type="InterPro" id="IPR055414">
    <property type="entry name" value="LRR_R13L4/SHOC2-like"/>
</dbReference>
<dbReference type="Pfam" id="PF18052">
    <property type="entry name" value="Rx_N"/>
    <property type="match status" value="1"/>
</dbReference>
<dbReference type="InterPro" id="IPR044974">
    <property type="entry name" value="Disease_R_plants"/>
</dbReference>
<dbReference type="Gene3D" id="3.40.50.300">
    <property type="entry name" value="P-loop containing nucleotide triphosphate hydrolases"/>
    <property type="match status" value="1"/>
</dbReference>
<evidence type="ECO:0000259" key="9">
    <source>
        <dbReference type="Pfam" id="PF18052"/>
    </source>
</evidence>
<keyword evidence="5" id="KW-0611">Plant defense</keyword>
<keyword evidence="4" id="KW-0547">Nucleotide-binding</keyword>
<evidence type="ECO:0000256" key="2">
    <source>
        <dbReference type="ARBA" id="ARBA00022614"/>
    </source>
</evidence>
<dbReference type="GO" id="GO:0042742">
    <property type="term" value="P:defense response to bacterium"/>
    <property type="evidence" value="ECO:0007669"/>
    <property type="project" value="UniProtKB-ARBA"/>
</dbReference>
<dbReference type="InterPro" id="IPR041118">
    <property type="entry name" value="Rx_N"/>
</dbReference>
<comment type="similarity">
    <text evidence="1">Belongs to the disease resistance NB-LRR family.</text>
</comment>
<dbReference type="AlphaFoldDB" id="A0A1E5VY43"/>
<evidence type="ECO:0000256" key="6">
    <source>
        <dbReference type="ARBA" id="ARBA00023054"/>
    </source>
</evidence>